<evidence type="ECO:0000259" key="2">
    <source>
        <dbReference type="PROSITE" id="PS50110"/>
    </source>
</evidence>
<comment type="caution">
    <text evidence="4">The sequence shown here is derived from an EMBL/GenBank/DDBJ whole genome shotgun (WGS) entry which is preliminary data.</text>
</comment>
<dbReference type="SMART" id="SM00850">
    <property type="entry name" value="LytTR"/>
    <property type="match status" value="1"/>
</dbReference>
<dbReference type="InterPro" id="IPR007492">
    <property type="entry name" value="LytTR_DNA-bd_dom"/>
</dbReference>
<dbReference type="PANTHER" id="PTHR37299:SF1">
    <property type="entry name" value="STAGE 0 SPORULATION PROTEIN A HOMOLOG"/>
    <property type="match status" value="1"/>
</dbReference>
<dbReference type="Gene3D" id="2.40.50.1020">
    <property type="entry name" value="LytTr DNA-binding domain"/>
    <property type="match status" value="1"/>
</dbReference>
<dbReference type="InterPro" id="IPR011006">
    <property type="entry name" value="CheY-like_superfamily"/>
</dbReference>
<keyword evidence="1" id="KW-0597">Phosphoprotein</keyword>
<dbReference type="Proteomes" id="UP001204144">
    <property type="component" value="Unassembled WGS sequence"/>
</dbReference>
<evidence type="ECO:0000313" key="4">
    <source>
        <dbReference type="EMBL" id="MCP9766130.1"/>
    </source>
</evidence>
<feature type="modified residue" description="4-aspartylphosphate" evidence="1">
    <location>
        <position position="55"/>
    </location>
</feature>
<dbReference type="SMART" id="SM00448">
    <property type="entry name" value="REC"/>
    <property type="match status" value="1"/>
</dbReference>
<dbReference type="EMBL" id="RJUF01000195">
    <property type="protein sequence ID" value="MCP9766130.1"/>
    <property type="molecule type" value="Genomic_DNA"/>
</dbReference>
<evidence type="ECO:0000259" key="3">
    <source>
        <dbReference type="PROSITE" id="PS50930"/>
    </source>
</evidence>
<evidence type="ECO:0000256" key="1">
    <source>
        <dbReference type="PROSITE-ProRule" id="PRU00169"/>
    </source>
</evidence>
<keyword evidence="5" id="KW-1185">Reference proteome</keyword>
<evidence type="ECO:0000313" key="5">
    <source>
        <dbReference type="Proteomes" id="UP001204144"/>
    </source>
</evidence>
<feature type="domain" description="HTH LytTR-type" evidence="3">
    <location>
        <begin position="129"/>
        <end position="199"/>
    </location>
</feature>
<dbReference type="PANTHER" id="PTHR37299">
    <property type="entry name" value="TRANSCRIPTIONAL REGULATOR-RELATED"/>
    <property type="match status" value="1"/>
</dbReference>
<organism evidence="4 5">
    <name type="scientific">Lacihabitans soyangensis</name>
    <dbReference type="NCBI Taxonomy" id="869394"/>
    <lineage>
        <taxon>Bacteria</taxon>
        <taxon>Pseudomonadati</taxon>
        <taxon>Bacteroidota</taxon>
        <taxon>Cytophagia</taxon>
        <taxon>Cytophagales</taxon>
        <taxon>Leadbetterellaceae</taxon>
        <taxon>Lacihabitans</taxon>
    </lineage>
</organism>
<dbReference type="Gene3D" id="3.40.50.2300">
    <property type="match status" value="1"/>
</dbReference>
<protein>
    <submittedName>
        <fullName evidence="4">DNA-binding response regulator</fullName>
    </submittedName>
</protein>
<sequence>MTIKAIAIDDEPHALEVVKMLSEKVPFLNLEATFTNCFDAIPYLQTNKIDLLFLDINMPDISGIEFVNILPKCPMVIFTTAYSEYAVKGFELDAIDYLLKPFSLARFTKACNKALDMKKMQDEGSPDFIFLKTGYEEEKVLLDEIHYIEAEGNYMTYVLNNRKLLSRQSISDALGQLPADKFVRIHRSYLISLSKIEKISRNSVWILGKEIPVGSSYEEKLLEIRGVLGL</sequence>
<dbReference type="Pfam" id="PF00072">
    <property type="entry name" value="Response_reg"/>
    <property type="match status" value="1"/>
</dbReference>
<reference evidence="4 5" key="1">
    <citation type="submission" date="2018-11" db="EMBL/GenBank/DDBJ databases">
        <title>Novel bacteria species description.</title>
        <authorList>
            <person name="Han J.-H."/>
        </authorList>
    </citation>
    <scope>NUCLEOTIDE SEQUENCE [LARGE SCALE GENOMIC DNA]</scope>
    <source>
        <strain evidence="4 5">KCTC23259</strain>
    </source>
</reference>
<dbReference type="GO" id="GO:0000156">
    <property type="term" value="F:phosphorelay response regulator activity"/>
    <property type="evidence" value="ECO:0007669"/>
    <property type="project" value="InterPro"/>
</dbReference>
<proteinExistence type="predicted"/>
<name>A0AAE3H896_9BACT</name>
<dbReference type="Pfam" id="PF04397">
    <property type="entry name" value="LytTR"/>
    <property type="match status" value="1"/>
</dbReference>
<dbReference type="PROSITE" id="PS50930">
    <property type="entry name" value="HTH_LYTTR"/>
    <property type="match status" value="1"/>
</dbReference>
<dbReference type="RefSeq" id="WP_255039836.1">
    <property type="nucleotide sequence ID" value="NZ_RJUF01000195.1"/>
</dbReference>
<keyword evidence="4" id="KW-0238">DNA-binding</keyword>
<dbReference type="AlphaFoldDB" id="A0AAE3H896"/>
<dbReference type="GO" id="GO:0003677">
    <property type="term" value="F:DNA binding"/>
    <property type="evidence" value="ECO:0007669"/>
    <property type="project" value="UniProtKB-KW"/>
</dbReference>
<dbReference type="PROSITE" id="PS50110">
    <property type="entry name" value="RESPONSE_REGULATORY"/>
    <property type="match status" value="1"/>
</dbReference>
<feature type="domain" description="Response regulatory" evidence="2">
    <location>
        <begin position="4"/>
        <end position="115"/>
    </location>
</feature>
<gene>
    <name evidence="4" type="ORF">EGI31_24600</name>
</gene>
<dbReference type="InterPro" id="IPR046947">
    <property type="entry name" value="LytR-like"/>
</dbReference>
<dbReference type="InterPro" id="IPR001789">
    <property type="entry name" value="Sig_transdc_resp-reg_receiver"/>
</dbReference>
<dbReference type="SUPFAM" id="SSF52172">
    <property type="entry name" value="CheY-like"/>
    <property type="match status" value="1"/>
</dbReference>
<accession>A0AAE3H896</accession>